<keyword evidence="2" id="KW-1185">Reference proteome</keyword>
<accession>A0A0D0V899</accession>
<name>A0A0D0V899_9TREE</name>
<proteinExistence type="predicted"/>
<protein>
    <submittedName>
        <fullName evidence="1">Uncharacterized protein</fullName>
    </submittedName>
</protein>
<sequence length="99" mass="11293">MPRYIPLSLVPSQLRPHVRTLPAIPLVNPLRQLPSPSDQLLSAKENLPLNVRVQDWVDGRGRWTGVSERERLGGKKGVRTGVERNGRRWGGLKWALRER</sequence>
<dbReference type="OrthoDB" id="2567462at2759"/>
<reference evidence="1 2" key="1">
    <citation type="submission" date="2015-01" db="EMBL/GenBank/DDBJ databases">
        <title>The Genome Sequence of Cryptococcus gattii Ram5.</title>
        <authorList>
            <consortium name="The Broad Institute Genomics Platform"/>
            <person name="Cuomo C."/>
            <person name="Litvintseva A."/>
            <person name="Chen Y."/>
            <person name="Heitman J."/>
            <person name="Sun S."/>
            <person name="Springer D."/>
            <person name="Dromer F."/>
            <person name="Young S."/>
            <person name="Zeng Q."/>
            <person name="Gargeya S."/>
            <person name="Abouelleil A."/>
            <person name="Alvarado L."/>
            <person name="Chapman S.B."/>
            <person name="Gainer-Dewar J."/>
            <person name="Goldberg J."/>
            <person name="Griggs A."/>
            <person name="Gujja S."/>
            <person name="Hansen M."/>
            <person name="Howarth C."/>
            <person name="Imamovic A."/>
            <person name="Larimer J."/>
            <person name="Murphy C."/>
            <person name="Naylor J."/>
            <person name="Pearson M."/>
            <person name="Priest M."/>
            <person name="Roberts A."/>
            <person name="Saif S."/>
            <person name="Shea T."/>
            <person name="Sykes S."/>
            <person name="Wortman J."/>
            <person name="Nusbaum C."/>
            <person name="Birren B."/>
        </authorList>
    </citation>
    <scope>NUCLEOTIDE SEQUENCE [LARGE SCALE GENOMIC DNA]</scope>
    <source>
        <strain evidence="1 2">Ram5</strain>
    </source>
</reference>
<dbReference type="AlphaFoldDB" id="A0A0D0V899"/>
<dbReference type="Proteomes" id="UP000053392">
    <property type="component" value="Unassembled WGS sequence"/>
</dbReference>
<evidence type="ECO:0000313" key="1">
    <source>
        <dbReference type="EMBL" id="KIR42754.1"/>
    </source>
</evidence>
<dbReference type="EMBL" id="KN847897">
    <property type="protein sequence ID" value="KIR42754.1"/>
    <property type="molecule type" value="Genomic_DNA"/>
</dbReference>
<gene>
    <name evidence="1" type="ORF">I313_00957</name>
</gene>
<organism evidence="1 2">
    <name type="scientific">Cryptococcus deuterogattii Ram5</name>
    <dbReference type="NCBI Taxonomy" id="1296110"/>
    <lineage>
        <taxon>Eukaryota</taxon>
        <taxon>Fungi</taxon>
        <taxon>Dikarya</taxon>
        <taxon>Basidiomycota</taxon>
        <taxon>Agaricomycotina</taxon>
        <taxon>Tremellomycetes</taxon>
        <taxon>Tremellales</taxon>
        <taxon>Cryptococcaceae</taxon>
        <taxon>Cryptococcus</taxon>
        <taxon>Cryptococcus gattii species complex</taxon>
    </lineage>
</organism>
<dbReference type="HOGENOM" id="CLU_2320298_0_0_1"/>
<evidence type="ECO:0000313" key="2">
    <source>
        <dbReference type="Proteomes" id="UP000053392"/>
    </source>
</evidence>